<dbReference type="EMBL" id="MDYP01000014">
    <property type="protein sequence ID" value="OQE07203.1"/>
    <property type="molecule type" value="Genomic_DNA"/>
</dbReference>
<comment type="caution">
    <text evidence="1">The sequence shown here is derived from an EMBL/GenBank/DDBJ whole genome shotgun (WGS) entry which is preliminary data.</text>
</comment>
<gene>
    <name evidence="1" type="ORF">PENVUL_c014G02296</name>
</gene>
<dbReference type="Gene3D" id="3.30.710.10">
    <property type="entry name" value="Potassium Channel Kv1.1, Chain A"/>
    <property type="match status" value="1"/>
</dbReference>
<proteinExistence type="predicted"/>
<evidence type="ECO:0000313" key="1">
    <source>
        <dbReference type="EMBL" id="OQE07203.1"/>
    </source>
</evidence>
<evidence type="ECO:0008006" key="3">
    <source>
        <dbReference type="Google" id="ProtNLM"/>
    </source>
</evidence>
<reference evidence="2" key="1">
    <citation type="journal article" date="2017" name="Nat. Microbiol.">
        <title>Global analysis of biosynthetic gene clusters reveals vast potential of secondary metabolite production in Penicillium species.</title>
        <authorList>
            <person name="Nielsen J.C."/>
            <person name="Grijseels S."/>
            <person name="Prigent S."/>
            <person name="Ji B."/>
            <person name="Dainat J."/>
            <person name="Nielsen K.F."/>
            <person name="Frisvad J.C."/>
            <person name="Workman M."/>
            <person name="Nielsen J."/>
        </authorList>
    </citation>
    <scope>NUCLEOTIDE SEQUENCE [LARGE SCALE GENOMIC DNA]</scope>
    <source>
        <strain evidence="2">IBT 29486</strain>
    </source>
</reference>
<keyword evidence="2" id="KW-1185">Reference proteome</keyword>
<dbReference type="Proteomes" id="UP000191518">
    <property type="component" value="Unassembled WGS sequence"/>
</dbReference>
<dbReference type="InterPro" id="IPR011333">
    <property type="entry name" value="SKP1/BTB/POZ_sf"/>
</dbReference>
<organism evidence="1 2">
    <name type="scientific">Penicillium vulpinum</name>
    <dbReference type="NCBI Taxonomy" id="29845"/>
    <lineage>
        <taxon>Eukaryota</taxon>
        <taxon>Fungi</taxon>
        <taxon>Dikarya</taxon>
        <taxon>Ascomycota</taxon>
        <taxon>Pezizomycotina</taxon>
        <taxon>Eurotiomycetes</taxon>
        <taxon>Eurotiomycetidae</taxon>
        <taxon>Eurotiales</taxon>
        <taxon>Aspergillaceae</taxon>
        <taxon>Penicillium</taxon>
    </lineage>
</organism>
<dbReference type="OrthoDB" id="5275938at2759"/>
<dbReference type="AlphaFoldDB" id="A0A1V6S0L8"/>
<name>A0A1V6S0L8_9EURO</name>
<dbReference type="STRING" id="29845.A0A1V6S0L8"/>
<sequence length="194" mass="21561">MAKSSDNKLRAVVDIVTDGDVILVVGPQKARLRVHSLTLKEASEPLSAMLGLNRKEGDVLREKWPLELLLPEDNAMVMEYICAIIHHPNNILPSTMTPHGILEVAITATKYNFVDALRFASKSWLQTRNVKADELMALTAAAYAFQNAQAFRDLTKALILNYGDSYLALSTERIESVMNWKVFCKVLIVDSTGS</sequence>
<evidence type="ECO:0000313" key="2">
    <source>
        <dbReference type="Proteomes" id="UP000191518"/>
    </source>
</evidence>
<accession>A0A1V6S0L8</accession>
<protein>
    <recommendedName>
        <fullName evidence="3">BTB domain-containing protein</fullName>
    </recommendedName>
</protein>